<dbReference type="OrthoDB" id="21539at2759"/>
<feature type="compositionally biased region" description="Gly residues" evidence="1">
    <location>
        <begin position="331"/>
        <end position="345"/>
    </location>
</feature>
<dbReference type="Pfam" id="PF12701">
    <property type="entry name" value="LSM14"/>
    <property type="match status" value="1"/>
</dbReference>
<dbReference type="PANTHER" id="PTHR13586:SF0">
    <property type="entry name" value="TRAILER HITCH, ISOFORM H"/>
    <property type="match status" value="1"/>
</dbReference>
<proteinExistence type="predicted"/>
<gene>
    <name evidence="3" type="ORF">TrST_g12495</name>
</gene>
<dbReference type="AlphaFoldDB" id="A0A9W7B909"/>
<dbReference type="SMART" id="SM01199">
    <property type="entry name" value="FDF"/>
    <property type="match status" value="1"/>
</dbReference>
<dbReference type="GO" id="GO:0003723">
    <property type="term" value="F:RNA binding"/>
    <property type="evidence" value="ECO:0007669"/>
    <property type="project" value="InterPro"/>
</dbReference>
<evidence type="ECO:0000259" key="2">
    <source>
        <dbReference type="PROSITE" id="PS52002"/>
    </source>
</evidence>
<evidence type="ECO:0000313" key="4">
    <source>
        <dbReference type="Proteomes" id="UP001165085"/>
    </source>
</evidence>
<feature type="domain" description="Sm" evidence="2">
    <location>
        <begin position="1"/>
        <end position="82"/>
    </location>
</feature>
<dbReference type="SMART" id="SM01271">
    <property type="entry name" value="LSM14"/>
    <property type="match status" value="1"/>
</dbReference>
<dbReference type="PANTHER" id="PTHR13586">
    <property type="entry name" value="SCD6 PROTEIN-RELATED"/>
    <property type="match status" value="1"/>
</dbReference>
<keyword evidence="4" id="KW-1185">Reference proteome</keyword>
<name>A0A9W7B909_9STRA</name>
<feature type="compositionally biased region" description="Basic and acidic residues" evidence="1">
    <location>
        <begin position="131"/>
        <end position="143"/>
    </location>
</feature>
<dbReference type="InterPro" id="IPR010920">
    <property type="entry name" value="LSM_dom_sf"/>
</dbReference>
<dbReference type="Proteomes" id="UP001165085">
    <property type="component" value="Unassembled WGS sequence"/>
</dbReference>
<feature type="compositionally biased region" description="Low complexity" evidence="1">
    <location>
        <begin position="161"/>
        <end position="192"/>
    </location>
</feature>
<dbReference type="InterPro" id="IPR025609">
    <property type="entry name" value="Lsm14-like_N"/>
</dbReference>
<reference evidence="4" key="1">
    <citation type="journal article" date="2023" name="Commun. Biol.">
        <title>Genome analysis of Parmales, the sister group of diatoms, reveals the evolutionary specialization of diatoms from phago-mixotrophs to photoautotrophs.</title>
        <authorList>
            <person name="Ban H."/>
            <person name="Sato S."/>
            <person name="Yoshikawa S."/>
            <person name="Yamada K."/>
            <person name="Nakamura Y."/>
            <person name="Ichinomiya M."/>
            <person name="Sato N."/>
            <person name="Blanc-Mathieu R."/>
            <person name="Endo H."/>
            <person name="Kuwata A."/>
            <person name="Ogata H."/>
        </authorList>
    </citation>
    <scope>NUCLEOTIDE SEQUENCE [LARGE SCALE GENOMIC DNA]</scope>
    <source>
        <strain evidence="4">NIES 3701</strain>
    </source>
</reference>
<feature type="compositionally biased region" description="Polar residues" evidence="1">
    <location>
        <begin position="370"/>
        <end position="379"/>
    </location>
</feature>
<feature type="compositionally biased region" description="Low complexity" evidence="1">
    <location>
        <begin position="208"/>
        <end position="220"/>
    </location>
</feature>
<dbReference type="PROSITE" id="PS52002">
    <property type="entry name" value="SM"/>
    <property type="match status" value="1"/>
</dbReference>
<dbReference type="InterPro" id="IPR047575">
    <property type="entry name" value="Sm"/>
</dbReference>
<dbReference type="EMBL" id="BRXY01000268">
    <property type="protein sequence ID" value="GMH82493.1"/>
    <property type="molecule type" value="Genomic_DNA"/>
</dbReference>
<dbReference type="Gene3D" id="2.30.30.100">
    <property type="match status" value="1"/>
</dbReference>
<accession>A0A9W7B909</accession>
<comment type="caution">
    <text evidence="3">The sequence shown here is derived from an EMBL/GenBank/DDBJ whole genome shotgun (WGS) entry which is preliminary data.</text>
</comment>
<feature type="region of interest" description="Disordered" evidence="1">
    <location>
        <begin position="310"/>
        <end position="379"/>
    </location>
</feature>
<evidence type="ECO:0000256" key="1">
    <source>
        <dbReference type="SAM" id="MobiDB-lite"/>
    </source>
</evidence>
<dbReference type="InterPro" id="IPR019050">
    <property type="entry name" value="FDF_dom"/>
</dbReference>
<feature type="region of interest" description="Disordered" evidence="1">
    <location>
        <begin position="77"/>
        <end position="258"/>
    </location>
</feature>
<organism evidence="3 4">
    <name type="scientific">Triparma strigata</name>
    <dbReference type="NCBI Taxonomy" id="1606541"/>
    <lineage>
        <taxon>Eukaryota</taxon>
        <taxon>Sar</taxon>
        <taxon>Stramenopiles</taxon>
        <taxon>Ochrophyta</taxon>
        <taxon>Bolidophyceae</taxon>
        <taxon>Parmales</taxon>
        <taxon>Triparmaceae</taxon>
        <taxon>Triparma</taxon>
    </lineage>
</organism>
<feature type="compositionally biased region" description="Basic residues" evidence="1">
    <location>
        <begin position="320"/>
        <end position="330"/>
    </location>
</feature>
<protein>
    <recommendedName>
        <fullName evidence="2">Sm domain-containing protein</fullName>
    </recommendedName>
</protein>
<evidence type="ECO:0000313" key="3">
    <source>
        <dbReference type="EMBL" id="GMH82493.1"/>
    </source>
</evidence>
<feature type="compositionally biased region" description="Low complexity" evidence="1">
    <location>
        <begin position="110"/>
        <end position="128"/>
    </location>
</feature>
<sequence length="379" mass="41109">MSNNPLIGNRISLISKKNIRYEGILYTINQSDSTVALKDVKSFGTEGRCEPGQTAVKANDAVHEYLLFRGQDIKDLHVHDSNTVPPPPPKADPAADDPAIMSMQAPPAMQASKQKQSQQNKQTGSSSQGDENLKFDSFKHHGSEGGSGNRDVDTFGASAVRQQKNSSGNNNGRSNNNNDRSNNNRQRQQSNNQRRERQPRERNERQPQNRQQQQQPRDSGPVGMGKSLTSRKLRGVGDGPAIATGDDFDLSKAGEDADVDLDVEVEGEVVAYSKDNFFDDLSCDQKDKANGVNNRLRGQAEKELNLEAFGAVSLGGGNRRGGRGNRRNRGGRGGGGRGRGRGQGGDNRRRGGRGGGGNNRYRDSDGMPKPQNQSQGQSS</sequence>
<feature type="compositionally biased region" description="Basic and acidic residues" evidence="1">
    <location>
        <begin position="193"/>
        <end position="207"/>
    </location>
</feature>
<dbReference type="CDD" id="cd01736">
    <property type="entry name" value="LSm14_N"/>
    <property type="match status" value="1"/>
</dbReference>
<dbReference type="SUPFAM" id="SSF50182">
    <property type="entry name" value="Sm-like ribonucleoproteins"/>
    <property type="match status" value="1"/>
</dbReference>